<comment type="caution">
    <text evidence="1">The sequence shown here is derived from an EMBL/GenBank/DDBJ whole genome shotgun (WGS) entry which is preliminary data.</text>
</comment>
<gene>
    <name evidence="1" type="ORF">H5410_027204</name>
</gene>
<proteinExistence type="predicted"/>
<sequence length="140" mass="15659">MRSSMSLFVYGLSRFSSKKDKIAMLIGDMDIDRLMMHVQQQKPNRHAPSVASALAPKNRGAILSYFTPYIAISFDINPEKLFEPFNVSTPVAESILAERVYRDCTLFVNHKDTMAVLVKLDVVDFDVILGIVASCLLCLS</sequence>
<keyword evidence="2" id="KW-1185">Reference proteome</keyword>
<evidence type="ECO:0000313" key="2">
    <source>
        <dbReference type="Proteomes" id="UP000824120"/>
    </source>
</evidence>
<accession>A0A9J5Z150</accession>
<dbReference type="AlphaFoldDB" id="A0A9J5Z150"/>
<dbReference type="OrthoDB" id="1751327at2759"/>
<evidence type="ECO:0000313" key="1">
    <source>
        <dbReference type="EMBL" id="KAG5605712.1"/>
    </source>
</evidence>
<protein>
    <submittedName>
        <fullName evidence="1">Uncharacterized protein</fullName>
    </submittedName>
</protein>
<organism evidence="1 2">
    <name type="scientific">Solanum commersonii</name>
    <name type="common">Commerson's wild potato</name>
    <name type="synonym">Commerson's nightshade</name>
    <dbReference type="NCBI Taxonomy" id="4109"/>
    <lineage>
        <taxon>Eukaryota</taxon>
        <taxon>Viridiplantae</taxon>
        <taxon>Streptophyta</taxon>
        <taxon>Embryophyta</taxon>
        <taxon>Tracheophyta</taxon>
        <taxon>Spermatophyta</taxon>
        <taxon>Magnoliopsida</taxon>
        <taxon>eudicotyledons</taxon>
        <taxon>Gunneridae</taxon>
        <taxon>Pentapetalae</taxon>
        <taxon>asterids</taxon>
        <taxon>lamiids</taxon>
        <taxon>Solanales</taxon>
        <taxon>Solanaceae</taxon>
        <taxon>Solanoideae</taxon>
        <taxon>Solaneae</taxon>
        <taxon>Solanum</taxon>
    </lineage>
</organism>
<dbReference type="EMBL" id="JACXVP010000005">
    <property type="protein sequence ID" value="KAG5605712.1"/>
    <property type="molecule type" value="Genomic_DNA"/>
</dbReference>
<dbReference type="Proteomes" id="UP000824120">
    <property type="component" value="Chromosome 5"/>
</dbReference>
<dbReference type="Pfam" id="PF08284">
    <property type="entry name" value="RVP_2"/>
    <property type="match status" value="1"/>
</dbReference>
<reference evidence="1 2" key="1">
    <citation type="submission" date="2020-09" db="EMBL/GenBank/DDBJ databases">
        <title>De no assembly of potato wild relative species, Solanum commersonii.</title>
        <authorList>
            <person name="Cho K."/>
        </authorList>
    </citation>
    <scope>NUCLEOTIDE SEQUENCE [LARGE SCALE GENOMIC DNA]</scope>
    <source>
        <strain evidence="1">LZ3.2</strain>
        <tissue evidence="1">Leaf</tissue>
    </source>
</reference>
<name>A0A9J5Z150_SOLCO</name>